<dbReference type="PANTHER" id="PTHR47135">
    <property type="entry name" value="FIBRONECTIN TYPE III DOMAIN-CONTAINING PROTEIN 7"/>
    <property type="match status" value="1"/>
</dbReference>
<dbReference type="PANTHER" id="PTHR47135:SF3">
    <property type="entry name" value="FIBRONECTIN TYPE-III DOMAIN-CONTAINING PROTEIN"/>
    <property type="match status" value="1"/>
</dbReference>
<organism evidence="1">
    <name type="scientific">Pundamilia nyererei</name>
    <dbReference type="NCBI Taxonomy" id="303518"/>
    <lineage>
        <taxon>Eukaryota</taxon>
        <taxon>Metazoa</taxon>
        <taxon>Chordata</taxon>
        <taxon>Craniata</taxon>
        <taxon>Vertebrata</taxon>
        <taxon>Euteleostomi</taxon>
        <taxon>Actinopterygii</taxon>
        <taxon>Neopterygii</taxon>
        <taxon>Teleostei</taxon>
        <taxon>Neoteleostei</taxon>
        <taxon>Acanthomorphata</taxon>
        <taxon>Ovalentaria</taxon>
        <taxon>Cichlomorphae</taxon>
        <taxon>Cichliformes</taxon>
        <taxon>Cichlidae</taxon>
        <taxon>African cichlids</taxon>
        <taxon>Pseudocrenilabrinae</taxon>
        <taxon>Haplochromini</taxon>
        <taxon>Pundamilia</taxon>
    </lineage>
</organism>
<protein>
    <submittedName>
        <fullName evidence="1">Fibronectin type III domain containing 7, related sequence 3</fullName>
    </submittedName>
</protein>
<name>A0A3B4GC90_9CICH</name>
<dbReference type="SUPFAM" id="SSF49265">
    <property type="entry name" value="Fibronectin type III"/>
    <property type="match status" value="1"/>
</dbReference>
<sequence length="84" mass="8838">VAVSWEPSKGALSYTVVAQGRGGYASVCNSNDSTCLLGDVLCGLNYSITVTASDDTCNSTPCVPQKVRAEMVCRNDTGVVSWEE</sequence>
<dbReference type="GeneTree" id="ENSGT00980000198596"/>
<evidence type="ECO:0000313" key="1">
    <source>
        <dbReference type="Ensembl" id="ENSPNYP00000019238.1"/>
    </source>
</evidence>
<dbReference type="InterPro" id="IPR036116">
    <property type="entry name" value="FN3_sf"/>
</dbReference>
<reference evidence="1" key="1">
    <citation type="submission" date="2023-09" db="UniProtKB">
        <authorList>
            <consortium name="Ensembl"/>
        </authorList>
    </citation>
    <scope>IDENTIFICATION</scope>
</reference>
<dbReference type="Ensembl" id="ENSPNYT00000019719.1">
    <property type="protein sequence ID" value="ENSPNYP00000019238.1"/>
    <property type="gene ID" value="ENSPNYG00000014551.1"/>
</dbReference>
<proteinExistence type="predicted"/>
<dbReference type="AlphaFoldDB" id="A0A3B4GC90"/>
<accession>A0A3B4GC90</accession>